<dbReference type="KEGG" id="cmav:ABHF33_14800"/>
<sequence length="162" mass="18304">MDEKPWYKHYFVWLIILFPALAIIGGINMAYLAYTNKDGLVSDSYYKDGQRINERLAQDQHAAAQGLQAQLLLGSDQQSVRIILNQAFEGELTLKLSHPTRVGIDQTLNLKPQAPTLFAGKLAHPLALERWQAEISDSKNGWRLVKEWHVLPDEPVTLSPSK</sequence>
<reference evidence="2" key="1">
    <citation type="submission" date="2024-05" db="EMBL/GenBank/DDBJ databases">
        <authorList>
            <person name="Yang L."/>
            <person name="Pan L."/>
        </authorList>
    </citation>
    <scope>NUCLEOTIDE SEQUENCE</scope>
    <source>
        <strain evidence="2">FCG-7</strain>
    </source>
</reference>
<dbReference type="Pfam" id="PF05751">
    <property type="entry name" value="FixH"/>
    <property type="match status" value="1"/>
</dbReference>
<dbReference type="InterPro" id="IPR008620">
    <property type="entry name" value="FixH"/>
</dbReference>
<evidence type="ECO:0000313" key="2">
    <source>
        <dbReference type="EMBL" id="XBM00306.1"/>
    </source>
</evidence>
<accession>A0AAU7F818</accession>
<keyword evidence="1" id="KW-1133">Transmembrane helix</keyword>
<name>A0AAU7F818_9NEIS</name>
<keyword evidence="1" id="KW-0812">Transmembrane</keyword>
<dbReference type="EMBL" id="CP157355">
    <property type="protein sequence ID" value="XBM00306.1"/>
    <property type="molecule type" value="Genomic_DNA"/>
</dbReference>
<protein>
    <submittedName>
        <fullName evidence="2">FixH family protein</fullName>
    </submittedName>
</protein>
<organism evidence="2">
    <name type="scientific">Chitinibacter mangrovi</name>
    <dbReference type="NCBI Taxonomy" id="3153927"/>
    <lineage>
        <taxon>Bacteria</taxon>
        <taxon>Pseudomonadati</taxon>
        <taxon>Pseudomonadota</taxon>
        <taxon>Betaproteobacteria</taxon>
        <taxon>Neisseriales</taxon>
        <taxon>Chitinibacteraceae</taxon>
        <taxon>Chitinibacter</taxon>
    </lineage>
</organism>
<keyword evidence="1" id="KW-0472">Membrane</keyword>
<gene>
    <name evidence="2" type="ORF">ABHF33_14800</name>
</gene>
<dbReference type="AlphaFoldDB" id="A0AAU7F818"/>
<proteinExistence type="predicted"/>
<dbReference type="RefSeq" id="WP_348944664.1">
    <property type="nucleotide sequence ID" value="NZ_CP157355.1"/>
</dbReference>
<feature type="transmembrane region" description="Helical" evidence="1">
    <location>
        <begin position="12"/>
        <end position="34"/>
    </location>
</feature>
<evidence type="ECO:0000256" key="1">
    <source>
        <dbReference type="SAM" id="Phobius"/>
    </source>
</evidence>